<dbReference type="PANTHER" id="PTHR33121">
    <property type="entry name" value="CYCLIC DI-GMP PHOSPHODIESTERASE PDEF"/>
    <property type="match status" value="1"/>
</dbReference>
<dbReference type="CDD" id="cd01949">
    <property type="entry name" value="GGDEF"/>
    <property type="match status" value="1"/>
</dbReference>
<dbReference type="SUPFAM" id="SSF141868">
    <property type="entry name" value="EAL domain-like"/>
    <property type="match status" value="1"/>
</dbReference>
<dbReference type="SUPFAM" id="SSF55073">
    <property type="entry name" value="Nucleotide cyclase"/>
    <property type="match status" value="1"/>
</dbReference>
<evidence type="ECO:0000259" key="2">
    <source>
        <dbReference type="PROSITE" id="PS50883"/>
    </source>
</evidence>
<keyword evidence="1" id="KW-1133">Transmembrane helix</keyword>
<keyword evidence="1" id="KW-0472">Membrane</keyword>
<evidence type="ECO:0008006" key="6">
    <source>
        <dbReference type="Google" id="ProtNLM"/>
    </source>
</evidence>
<dbReference type="InterPro" id="IPR000160">
    <property type="entry name" value="GGDEF_dom"/>
</dbReference>
<dbReference type="AlphaFoldDB" id="A0A178I4Y7"/>
<feature type="transmembrane region" description="Helical" evidence="1">
    <location>
        <begin position="152"/>
        <end position="169"/>
    </location>
</feature>
<dbReference type="CDD" id="cd01948">
    <property type="entry name" value="EAL"/>
    <property type="match status" value="1"/>
</dbReference>
<evidence type="ECO:0000256" key="1">
    <source>
        <dbReference type="SAM" id="Phobius"/>
    </source>
</evidence>
<dbReference type="PANTHER" id="PTHR33121:SF71">
    <property type="entry name" value="OXYGEN SENSOR PROTEIN DOSP"/>
    <property type="match status" value="1"/>
</dbReference>
<dbReference type="STRING" id="1770058.A3840_03515"/>
<comment type="caution">
    <text evidence="4">The sequence shown here is derived from an EMBL/GenBank/DDBJ whole genome shotgun (WGS) entry which is preliminary data.</text>
</comment>
<dbReference type="PROSITE" id="PS50883">
    <property type="entry name" value="EAL"/>
    <property type="match status" value="1"/>
</dbReference>
<gene>
    <name evidence="4" type="ORF">A3840_03515</name>
</gene>
<dbReference type="Gene3D" id="3.30.70.270">
    <property type="match status" value="1"/>
</dbReference>
<evidence type="ECO:0000313" key="5">
    <source>
        <dbReference type="Proteomes" id="UP000078389"/>
    </source>
</evidence>
<feature type="transmembrane region" description="Helical" evidence="1">
    <location>
        <begin position="101"/>
        <end position="122"/>
    </location>
</feature>
<sequence>MSNMLVFRYIRDAFTDPPDIPELTLAQWRALGRQVPLLYAMLVSNSLIVAWTHFSVAPIELTLYVPVILTVLCVVRTGMWWRNRDLAISADKARRSLMTMIWVSTAMAIGFAAWSLSLFPYGDAYQQSQIAFYMGITTIGCMFCLMHVRAAALMVGICVLVPFTIFFAASGQATFVAIAINMVMVIVALLIILLNNNNDFAALVSSRNAVAQRQVETQRLLDENHRLANLDSLTGLPNRRSFDRHLAAALREADLRNGAVAVGRLDFDGFKSVNQIFGQLTGDRVLIEAARRIESLRRPDTVVARLDSNSFALIVQGPVDDAFMARCGETLCDAMRQPFDMPSGPIRLSASAGFAASRPGDSAHSLYDRADYATSAAKREARGRAVVFSERHASEITRVRRMEHLLHTARLEDEIYILVQPQFDVTLGATTGFEVLARWRSPVLGEVSPGEFIPMAERTGQISKITRIVLRQALALGALLPPRLRLSVNLSAHDIGSPTAIEQIVALVGSHGKSCRVDFEITETAVMRDLDQANQSLLALLGLGARIALDDFGTGHSSLTHVQKLPLHRIKIDRSFVMEVTSDPASRAIVKTMVDLCRNLGISCVFEGIETEEQLEALVSLGGRIMQGYLFGRPMLPEDMDEYLAREASLQRLETRAVS</sequence>
<dbReference type="SMART" id="SM00052">
    <property type="entry name" value="EAL"/>
    <property type="match status" value="1"/>
</dbReference>
<keyword evidence="1" id="KW-0812">Transmembrane</keyword>
<dbReference type="SMART" id="SM00267">
    <property type="entry name" value="GGDEF"/>
    <property type="match status" value="1"/>
</dbReference>
<dbReference type="InterPro" id="IPR043128">
    <property type="entry name" value="Rev_trsase/Diguanyl_cyclase"/>
</dbReference>
<dbReference type="PROSITE" id="PS50887">
    <property type="entry name" value="GGDEF"/>
    <property type="match status" value="1"/>
</dbReference>
<keyword evidence="5" id="KW-1185">Reference proteome</keyword>
<feature type="transmembrane region" description="Helical" evidence="1">
    <location>
        <begin position="63"/>
        <end position="81"/>
    </location>
</feature>
<dbReference type="EMBL" id="LVVY01000063">
    <property type="protein sequence ID" value="OAM79336.1"/>
    <property type="molecule type" value="Genomic_DNA"/>
</dbReference>
<accession>A0A178I4Y7</accession>
<dbReference type="InterPro" id="IPR029787">
    <property type="entry name" value="Nucleotide_cyclase"/>
</dbReference>
<dbReference type="InterPro" id="IPR001633">
    <property type="entry name" value="EAL_dom"/>
</dbReference>
<feature type="domain" description="GGDEF" evidence="3">
    <location>
        <begin position="258"/>
        <end position="390"/>
    </location>
</feature>
<proteinExistence type="predicted"/>
<dbReference type="InterPro" id="IPR050706">
    <property type="entry name" value="Cyclic-di-GMP_PDE-like"/>
</dbReference>
<feature type="transmembrane region" description="Helical" evidence="1">
    <location>
        <begin position="37"/>
        <end position="57"/>
    </location>
</feature>
<dbReference type="GO" id="GO:0071111">
    <property type="term" value="F:cyclic-guanylate-specific phosphodiesterase activity"/>
    <property type="evidence" value="ECO:0007669"/>
    <property type="project" value="InterPro"/>
</dbReference>
<dbReference type="Pfam" id="PF00563">
    <property type="entry name" value="EAL"/>
    <property type="match status" value="1"/>
</dbReference>
<name>A0A178I4Y7_9HYPH</name>
<reference evidence="4 5" key="1">
    <citation type="submission" date="2016-03" db="EMBL/GenBank/DDBJ databases">
        <title>Genome sequencing of Devosia sp. S37.</title>
        <authorList>
            <person name="Mohd Nor M."/>
        </authorList>
    </citation>
    <scope>NUCLEOTIDE SEQUENCE [LARGE SCALE GENOMIC DNA]</scope>
    <source>
        <strain evidence="4 5">S37</strain>
    </source>
</reference>
<dbReference type="Gene3D" id="3.20.20.450">
    <property type="entry name" value="EAL domain"/>
    <property type="match status" value="1"/>
</dbReference>
<evidence type="ECO:0000259" key="3">
    <source>
        <dbReference type="PROSITE" id="PS50887"/>
    </source>
</evidence>
<evidence type="ECO:0000313" key="4">
    <source>
        <dbReference type="EMBL" id="OAM79336.1"/>
    </source>
</evidence>
<feature type="domain" description="EAL" evidence="2">
    <location>
        <begin position="399"/>
        <end position="648"/>
    </location>
</feature>
<dbReference type="NCBIfam" id="TIGR00254">
    <property type="entry name" value="GGDEF"/>
    <property type="match status" value="1"/>
</dbReference>
<feature type="transmembrane region" description="Helical" evidence="1">
    <location>
        <begin position="175"/>
        <end position="194"/>
    </location>
</feature>
<protein>
    <recommendedName>
        <fullName evidence="6">Histidine kinase</fullName>
    </recommendedName>
</protein>
<dbReference type="Pfam" id="PF00990">
    <property type="entry name" value="GGDEF"/>
    <property type="match status" value="1"/>
</dbReference>
<dbReference type="InterPro" id="IPR035919">
    <property type="entry name" value="EAL_sf"/>
</dbReference>
<dbReference type="OrthoDB" id="9814202at2"/>
<dbReference type="Proteomes" id="UP000078389">
    <property type="component" value="Unassembled WGS sequence"/>
</dbReference>
<organism evidence="4 5">
    <name type="scientific">Devosia elaeis</name>
    <dbReference type="NCBI Taxonomy" id="1770058"/>
    <lineage>
        <taxon>Bacteria</taxon>
        <taxon>Pseudomonadati</taxon>
        <taxon>Pseudomonadota</taxon>
        <taxon>Alphaproteobacteria</taxon>
        <taxon>Hyphomicrobiales</taxon>
        <taxon>Devosiaceae</taxon>
        <taxon>Devosia</taxon>
    </lineage>
</organism>